<gene>
    <name evidence="10" type="ORF">SAMN05518846_117127</name>
</gene>
<dbReference type="InterPro" id="IPR046953">
    <property type="entry name" value="Spore_GerAC-like_C"/>
</dbReference>
<evidence type="ECO:0000259" key="9">
    <source>
        <dbReference type="Pfam" id="PF25198"/>
    </source>
</evidence>
<protein>
    <submittedName>
        <fullName evidence="10">Spore germination protein</fullName>
    </submittedName>
</protein>
<dbReference type="STRING" id="1884381.SAMN05518846_117127"/>
<dbReference type="PANTHER" id="PTHR35789">
    <property type="entry name" value="SPORE GERMINATION PROTEIN B3"/>
    <property type="match status" value="1"/>
</dbReference>
<keyword evidence="11" id="KW-1185">Reference proteome</keyword>
<keyword evidence="4" id="KW-0732">Signal</keyword>
<dbReference type="RefSeq" id="WP_092274670.1">
    <property type="nucleotide sequence ID" value="NZ_BJOE01000080.1"/>
</dbReference>
<evidence type="ECO:0000256" key="1">
    <source>
        <dbReference type="ARBA" id="ARBA00004635"/>
    </source>
</evidence>
<accession>A0A1I4BGM0</accession>
<dbReference type="Pfam" id="PF05504">
    <property type="entry name" value="Spore_GerAC"/>
    <property type="match status" value="1"/>
</dbReference>
<organism evidence="10 11">
    <name type="scientific">Brevibacillus centrosporus</name>
    <dbReference type="NCBI Taxonomy" id="54910"/>
    <lineage>
        <taxon>Bacteria</taxon>
        <taxon>Bacillati</taxon>
        <taxon>Bacillota</taxon>
        <taxon>Bacilli</taxon>
        <taxon>Bacillales</taxon>
        <taxon>Paenibacillaceae</taxon>
        <taxon>Brevibacillus</taxon>
    </lineage>
</organism>
<dbReference type="InterPro" id="IPR038501">
    <property type="entry name" value="Spore_GerAC_C_sf"/>
</dbReference>
<dbReference type="Gene3D" id="3.30.300.210">
    <property type="entry name" value="Nutrient germinant receptor protein C, domain 3"/>
    <property type="match status" value="1"/>
</dbReference>
<dbReference type="AlphaFoldDB" id="A0A1I4BGM0"/>
<dbReference type="InterPro" id="IPR008844">
    <property type="entry name" value="Spore_GerAC-like"/>
</dbReference>
<keyword evidence="7" id="KW-0449">Lipoprotein</keyword>
<comment type="similarity">
    <text evidence="2">Belongs to the GerABKC lipoprotein family.</text>
</comment>
<dbReference type="GO" id="GO:0009847">
    <property type="term" value="P:spore germination"/>
    <property type="evidence" value="ECO:0007669"/>
    <property type="project" value="InterPro"/>
</dbReference>
<name>A0A1I4BGM0_9BACL</name>
<evidence type="ECO:0000313" key="11">
    <source>
        <dbReference type="Proteomes" id="UP000198915"/>
    </source>
</evidence>
<dbReference type="Proteomes" id="UP000198915">
    <property type="component" value="Unassembled WGS sequence"/>
</dbReference>
<evidence type="ECO:0000256" key="2">
    <source>
        <dbReference type="ARBA" id="ARBA00007886"/>
    </source>
</evidence>
<dbReference type="Pfam" id="PF25198">
    <property type="entry name" value="Spore_GerAC_N"/>
    <property type="match status" value="1"/>
</dbReference>
<proteinExistence type="inferred from homology"/>
<evidence type="ECO:0000256" key="5">
    <source>
        <dbReference type="ARBA" id="ARBA00023136"/>
    </source>
</evidence>
<reference evidence="11" key="1">
    <citation type="submission" date="2016-10" db="EMBL/GenBank/DDBJ databases">
        <authorList>
            <person name="Varghese N."/>
            <person name="Submissions S."/>
        </authorList>
    </citation>
    <scope>NUCLEOTIDE SEQUENCE [LARGE SCALE GENOMIC DNA]</scope>
    <source>
        <strain evidence="11">OK042</strain>
    </source>
</reference>
<dbReference type="PANTHER" id="PTHR35789:SF1">
    <property type="entry name" value="SPORE GERMINATION PROTEIN B3"/>
    <property type="match status" value="1"/>
</dbReference>
<dbReference type="InterPro" id="IPR057336">
    <property type="entry name" value="GerAC_N"/>
</dbReference>
<evidence type="ECO:0000256" key="6">
    <source>
        <dbReference type="ARBA" id="ARBA00023139"/>
    </source>
</evidence>
<evidence type="ECO:0000256" key="4">
    <source>
        <dbReference type="ARBA" id="ARBA00022729"/>
    </source>
</evidence>
<dbReference type="PROSITE" id="PS51257">
    <property type="entry name" value="PROKAR_LIPOPROTEIN"/>
    <property type="match status" value="1"/>
</dbReference>
<keyword evidence="6" id="KW-0564">Palmitate</keyword>
<dbReference type="EMBL" id="FORT01000017">
    <property type="protein sequence ID" value="SFK68012.1"/>
    <property type="molecule type" value="Genomic_DNA"/>
</dbReference>
<evidence type="ECO:0000313" key="10">
    <source>
        <dbReference type="EMBL" id="SFK68012.1"/>
    </source>
</evidence>
<dbReference type="NCBIfam" id="TIGR02887">
    <property type="entry name" value="spore_ger_x_C"/>
    <property type="match status" value="1"/>
</dbReference>
<feature type="domain" description="Spore germination GerAC-like C-terminal" evidence="8">
    <location>
        <begin position="230"/>
        <end position="397"/>
    </location>
</feature>
<evidence type="ECO:0000256" key="3">
    <source>
        <dbReference type="ARBA" id="ARBA00022544"/>
    </source>
</evidence>
<evidence type="ECO:0000259" key="8">
    <source>
        <dbReference type="Pfam" id="PF05504"/>
    </source>
</evidence>
<keyword evidence="5" id="KW-0472">Membrane</keyword>
<feature type="domain" description="Spore germination protein N-terminal" evidence="9">
    <location>
        <begin position="23"/>
        <end position="220"/>
    </location>
</feature>
<dbReference type="GO" id="GO:0016020">
    <property type="term" value="C:membrane"/>
    <property type="evidence" value="ECO:0007669"/>
    <property type="project" value="UniProtKB-SubCell"/>
</dbReference>
<evidence type="ECO:0000256" key="7">
    <source>
        <dbReference type="ARBA" id="ARBA00023288"/>
    </source>
</evidence>
<keyword evidence="3" id="KW-0309">Germination</keyword>
<comment type="subcellular location">
    <subcellularLocation>
        <location evidence="1">Membrane</location>
        <topology evidence="1">Lipid-anchor</topology>
    </subcellularLocation>
</comment>
<sequence length="406" mass="45606">MGKKLRLYVSMLLSTILVSGCWDQVQIEERGFVVGVAVDAPRNENAEEQAEQEAPEKPKGKQRFLVTNQMVIPGGLVAGGQSTGQNTTNEAYLNIVSEGDSLFEVSREFATRASRTPFYQHLKIIIFSEEIARSKNGFGNAIDVLLRDPDARRSTKVFISKGDAKNVIEVKPKTEKLPSLYINSIGENNDRTARMLPVMRIGDVHEQLLNQFSFTLPRITAEKQEVKIAGAALFNSDHIMVGFLGEEETEGLNFLTNQIKGGLLKAKFKEDLGVLSITGAKRSIVADTRNKEHLKFTYQIECEGAIMESFDQIDLLNKQVMEKLQLAFANEIERLCRDTITKVHKQLPVDVIGLGSHLKQYHKDLWKDIKNDWEKGKRLYGKSEIKVVAQVYIRNIGGINRAELGR</sequence>